<dbReference type="Pfam" id="PF00169">
    <property type="entry name" value="PH"/>
    <property type="match status" value="1"/>
</dbReference>
<dbReference type="Pfam" id="PF07647">
    <property type="entry name" value="SAM_2"/>
    <property type="match status" value="1"/>
</dbReference>
<dbReference type="Proteomes" id="UP000030104">
    <property type="component" value="Unassembled WGS sequence"/>
</dbReference>
<dbReference type="PhylomeDB" id="A0A0A2KY85"/>
<feature type="compositionally biased region" description="Polar residues" evidence="1">
    <location>
        <begin position="60"/>
        <end position="77"/>
    </location>
</feature>
<dbReference type="SUPFAM" id="SSF50729">
    <property type="entry name" value="PH domain-like"/>
    <property type="match status" value="1"/>
</dbReference>
<feature type="region of interest" description="Disordered" evidence="1">
    <location>
        <begin position="630"/>
        <end position="667"/>
    </location>
</feature>
<dbReference type="HOGENOM" id="CLU_009306_0_0_1"/>
<dbReference type="OrthoDB" id="422827at2759"/>
<dbReference type="Gene3D" id="1.10.150.50">
    <property type="entry name" value="Transcription Factor, Ets-1"/>
    <property type="match status" value="1"/>
</dbReference>
<evidence type="ECO:0000259" key="2">
    <source>
        <dbReference type="PROSITE" id="PS50003"/>
    </source>
</evidence>
<evidence type="ECO:0000256" key="1">
    <source>
        <dbReference type="SAM" id="MobiDB-lite"/>
    </source>
</evidence>
<dbReference type="AlphaFoldDB" id="A0A0A2KY85"/>
<name>A0A0A2KY85_PENIT</name>
<dbReference type="OMA" id="PPDMNYR"/>
<dbReference type="InterPro" id="IPR013761">
    <property type="entry name" value="SAM/pointed_sf"/>
</dbReference>
<reference evidence="4 5" key="1">
    <citation type="journal article" date="2015" name="Mol. Plant Microbe Interact.">
        <title>Genome, transcriptome, and functional analyses of Penicillium expansum provide new insights into secondary metabolism and pathogenicity.</title>
        <authorList>
            <person name="Ballester A.R."/>
            <person name="Marcet-Houben M."/>
            <person name="Levin E."/>
            <person name="Sela N."/>
            <person name="Selma-Lazaro C."/>
            <person name="Carmona L."/>
            <person name="Wisniewski M."/>
            <person name="Droby S."/>
            <person name="Gonzalez-Candelas L."/>
            <person name="Gabaldon T."/>
        </authorList>
    </citation>
    <scope>NUCLEOTIDE SEQUENCE [LARGE SCALE GENOMIC DNA]</scope>
    <source>
        <strain evidence="4 5">PHI-1</strain>
    </source>
</reference>
<proteinExistence type="predicted"/>
<dbReference type="CDD" id="cd09535">
    <property type="entry name" value="SAM_BOI-like_fungal"/>
    <property type="match status" value="1"/>
</dbReference>
<dbReference type="InterPro" id="IPR001660">
    <property type="entry name" value="SAM"/>
</dbReference>
<sequence length="885" mass="98005">MIANSSLAARRRVVPAGVDTTNHEWFYPKKTVEKQRPNSGATLFDDTDSESGDWGDSHRQSMQSLSYGSNTTLSSPELPTPDLVPRHLPTFRSSKELIAGPSGPDLFRGSRGSTVDVELYLAPSPTVDFKPSLTQPEFVNPYQAEFVNQYQAEFTNPYLLSPKTPKAFPPNPDVSHLSEEEIRNWDPSQVAHWLFIGGYADDVRDTFIKNDISGDIMMALTEEELKDQLLIQSMGKRRKIFNSIKYLKENMQTRPIPETPSQFPSEAASSNGRRSPESFVPQMFAPHEFAPHELAPQEFAPCEFAPQEFAPQEFAPQEFVQQEFAPRRISPTGQSYTVSISPNGEVLSSHAFGQTGGQIETAESVSIVGIEEFHPKPHRCSKGKNCSKFKKLQQNQQKRLERLAAEYPGADFQGSDLQGGAIFVGSPGNPDTARNLLRPTSEAELSVVASSDIFGPRTGPRLSEAALSGIERLDPQETIRNFLRHQHVDDFPKPGPLGLDTYNLPPADGFEEVSLLNAPSNSMAANLRNLPKLTIPTSPATEDMTTAVTTNRYFTPTHQNGSPTAVQQFGPFSHAHQSQAIETYRQGTPFSEVDVPITAIPSDPISRDVSQSVPPSMQYGTLFPPYRGANSLARSTSTRPSNDLPLRDANYPARSTSTRPSNDLPLRDGNYLARSTSTHPRDVLPLRQVNEDKPLTPIDVPADLIRSPRVKQHGHNGSLSSLASDPDVTHAGYMKKRKTTRLLRHEWSDAHFTLRGTNLAMHKDERDAHRISRALENIEVDEYSVACSSLATSSKLTAAFKRSILRNGNNTIDSRDGTAFAFSLIPATKENEKKALFGNNAVKSHHFAVKSREERIDWMRELMLARALKKGRDSGDDMLVNGNVI</sequence>
<feature type="region of interest" description="Disordered" evidence="1">
    <location>
        <begin position="29"/>
        <end position="87"/>
    </location>
</feature>
<dbReference type="SMART" id="SM00454">
    <property type="entry name" value="SAM"/>
    <property type="match status" value="1"/>
</dbReference>
<feature type="compositionally biased region" description="Polar residues" evidence="1">
    <location>
        <begin position="259"/>
        <end position="273"/>
    </location>
</feature>
<gene>
    <name evidence="4" type="ORF">PITC_025980</name>
</gene>
<evidence type="ECO:0000313" key="4">
    <source>
        <dbReference type="EMBL" id="KGO71866.1"/>
    </source>
</evidence>
<feature type="domain" description="SAM" evidence="3">
    <location>
        <begin position="185"/>
        <end position="250"/>
    </location>
</feature>
<dbReference type="InterPro" id="IPR011993">
    <property type="entry name" value="PH-like_dom_sf"/>
</dbReference>
<accession>A0A0A2KY85</accession>
<dbReference type="SMART" id="SM00233">
    <property type="entry name" value="PH"/>
    <property type="match status" value="1"/>
</dbReference>
<keyword evidence="5" id="KW-1185">Reference proteome</keyword>
<dbReference type="PROSITE" id="PS50003">
    <property type="entry name" value="PH_DOMAIN"/>
    <property type="match status" value="1"/>
</dbReference>
<protein>
    <submittedName>
        <fullName evidence="4">Sterile alpha motif, type 2</fullName>
    </submittedName>
</protein>
<dbReference type="Gene3D" id="2.30.29.30">
    <property type="entry name" value="Pleckstrin-homology domain (PH domain)/Phosphotyrosine-binding domain (PTB)"/>
    <property type="match status" value="1"/>
</dbReference>
<dbReference type="EMBL" id="JQGA01000916">
    <property type="protein sequence ID" value="KGO71866.1"/>
    <property type="molecule type" value="Genomic_DNA"/>
</dbReference>
<evidence type="ECO:0000313" key="5">
    <source>
        <dbReference type="Proteomes" id="UP000030104"/>
    </source>
</evidence>
<comment type="caution">
    <text evidence="4">The sequence shown here is derived from an EMBL/GenBank/DDBJ whole genome shotgun (WGS) entry which is preliminary data.</text>
</comment>
<evidence type="ECO:0000259" key="3">
    <source>
        <dbReference type="PROSITE" id="PS50105"/>
    </source>
</evidence>
<dbReference type="PROSITE" id="PS50105">
    <property type="entry name" value="SAM_DOMAIN"/>
    <property type="match status" value="1"/>
</dbReference>
<feature type="region of interest" description="Disordered" evidence="1">
    <location>
        <begin position="251"/>
        <end position="278"/>
    </location>
</feature>
<feature type="compositionally biased region" description="Polar residues" evidence="1">
    <location>
        <begin position="632"/>
        <end position="641"/>
    </location>
</feature>
<dbReference type="SUPFAM" id="SSF47769">
    <property type="entry name" value="SAM/Pointed domain"/>
    <property type="match status" value="1"/>
</dbReference>
<dbReference type="InterPro" id="IPR001849">
    <property type="entry name" value="PH_domain"/>
</dbReference>
<organism evidence="4 5">
    <name type="scientific">Penicillium italicum</name>
    <name type="common">Blue mold</name>
    <dbReference type="NCBI Taxonomy" id="40296"/>
    <lineage>
        <taxon>Eukaryota</taxon>
        <taxon>Fungi</taxon>
        <taxon>Dikarya</taxon>
        <taxon>Ascomycota</taxon>
        <taxon>Pezizomycotina</taxon>
        <taxon>Eurotiomycetes</taxon>
        <taxon>Eurotiomycetidae</taxon>
        <taxon>Eurotiales</taxon>
        <taxon>Aspergillaceae</taxon>
        <taxon>Penicillium</taxon>
    </lineage>
</organism>
<feature type="domain" description="PH" evidence="2">
    <location>
        <begin position="727"/>
        <end position="867"/>
    </location>
</feature>